<name>A0ABQ7MFR4_BRACM</name>
<accession>A0ABQ7MFR4</accession>
<dbReference type="Proteomes" id="UP000823674">
    <property type="component" value="Chromosome A05"/>
</dbReference>
<reference evidence="1 2" key="1">
    <citation type="submission" date="2021-03" db="EMBL/GenBank/DDBJ databases">
        <authorList>
            <person name="King G.J."/>
            <person name="Bancroft I."/>
            <person name="Baten A."/>
            <person name="Bloomfield J."/>
            <person name="Borpatragohain P."/>
            <person name="He Z."/>
            <person name="Irish N."/>
            <person name="Irwin J."/>
            <person name="Liu K."/>
            <person name="Mauleon R.P."/>
            <person name="Moore J."/>
            <person name="Morris R."/>
            <person name="Ostergaard L."/>
            <person name="Wang B."/>
            <person name="Wells R."/>
        </authorList>
    </citation>
    <scope>NUCLEOTIDE SEQUENCE [LARGE SCALE GENOMIC DNA]</scope>
    <source>
        <strain evidence="1">R-o-18</strain>
        <tissue evidence="1">Leaf</tissue>
    </source>
</reference>
<evidence type="ECO:0000313" key="2">
    <source>
        <dbReference type="Proteomes" id="UP000823674"/>
    </source>
</evidence>
<organism evidence="1 2">
    <name type="scientific">Brassica rapa subsp. trilocularis</name>
    <dbReference type="NCBI Taxonomy" id="1813537"/>
    <lineage>
        <taxon>Eukaryota</taxon>
        <taxon>Viridiplantae</taxon>
        <taxon>Streptophyta</taxon>
        <taxon>Embryophyta</taxon>
        <taxon>Tracheophyta</taxon>
        <taxon>Spermatophyta</taxon>
        <taxon>Magnoliopsida</taxon>
        <taxon>eudicotyledons</taxon>
        <taxon>Gunneridae</taxon>
        <taxon>Pentapetalae</taxon>
        <taxon>rosids</taxon>
        <taxon>malvids</taxon>
        <taxon>Brassicales</taxon>
        <taxon>Brassicaceae</taxon>
        <taxon>Brassiceae</taxon>
        <taxon>Brassica</taxon>
    </lineage>
</organism>
<protein>
    <submittedName>
        <fullName evidence="1">Uncharacterized protein</fullName>
    </submittedName>
</protein>
<keyword evidence="2" id="KW-1185">Reference proteome</keyword>
<sequence length="78" mass="9207">MHPLYIRLFSKDTSFASFRIQRVSKIHLYIRQFITIVVHGQTFQKKLIVWYCVGGDGVNHVVFLAKEQSMFPSFFYCS</sequence>
<dbReference type="EMBL" id="JADBGQ010000005">
    <property type="protein sequence ID" value="KAG5397018.1"/>
    <property type="molecule type" value="Genomic_DNA"/>
</dbReference>
<proteinExistence type="predicted"/>
<gene>
    <name evidence="1" type="primary">A05p011500.1_BraROA</name>
    <name evidence="1" type="ORF">IGI04_018832</name>
</gene>
<comment type="caution">
    <text evidence="1">The sequence shown here is derived from an EMBL/GenBank/DDBJ whole genome shotgun (WGS) entry which is preliminary data.</text>
</comment>
<evidence type="ECO:0000313" key="1">
    <source>
        <dbReference type="EMBL" id="KAG5397018.1"/>
    </source>
</evidence>